<reference evidence="2" key="1">
    <citation type="journal article" date="2023" name="Mol. Biol. Evol.">
        <title>Third-Generation Sequencing Reveals the Adaptive Role of the Epigenome in Three Deep-Sea Polychaetes.</title>
        <authorList>
            <person name="Perez M."/>
            <person name="Aroh O."/>
            <person name="Sun Y."/>
            <person name="Lan Y."/>
            <person name="Juniper S.K."/>
            <person name="Young C.R."/>
            <person name="Angers B."/>
            <person name="Qian P.Y."/>
        </authorList>
    </citation>
    <scope>NUCLEOTIDE SEQUENCE</scope>
    <source>
        <strain evidence="2">R07B-5</strain>
    </source>
</reference>
<dbReference type="AlphaFoldDB" id="A0AAD9NF49"/>
<feature type="domain" description="Reverse transcriptase" evidence="1">
    <location>
        <begin position="42"/>
        <end position="258"/>
    </location>
</feature>
<evidence type="ECO:0000313" key="2">
    <source>
        <dbReference type="EMBL" id="KAK2167740.1"/>
    </source>
</evidence>
<organism evidence="2 3">
    <name type="scientific">Ridgeia piscesae</name>
    <name type="common">Tubeworm</name>
    <dbReference type="NCBI Taxonomy" id="27915"/>
    <lineage>
        <taxon>Eukaryota</taxon>
        <taxon>Metazoa</taxon>
        <taxon>Spiralia</taxon>
        <taxon>Lophotrochozoa</taxon>
        <taxon>Annelida</taxon>
        <taxon>Polychaeta</taxon>
        <taxon>Sedentaria</taxon>
        <taxon>Canalipalpata</taxon>
        <taxon>Sabellida</taxon>
        <taxon>Siboglinidae</taxon>
        <taxon>Ridgeia</taxon>
    </lineage>
</organism>
<dbReference type="InterPro" id="IPR000477">
    <property type="entry name" value="RT_dom"/>
</dbReference>
<accession>A0AAD9NF49</accession>
<dbReference type="Pfam" id="PF00078">
    <property type="entry name" value="RVT_1"/>
    <property type="match status" value="1"/>
</dbReference>
<comment type="caution">
    <text evidence="2">The sequence shown here is derived from an EMBL/GenBank/DDBJ whole genome shotgun (WGS) entry which is preliminary data.</text>
</comment>
<evidence type="ECO:0000259" key="1">
    <source>
        <dbReference type="PROSITE" id="PS50878"/>
    </source>
</evidence>
<dbReference type="CDD" id="cd01650">
    <property type="entry name" value="RT_nLTR_like"/>
    <property type="match status" value="1"/>
</dbReference>
<dbReference type="SUPFAM" id="SSF56672">
    <property type="entry name" value="DNA/RNA polymerases"/>
    <property type="match status" value="1"/>
</dbReference>
<dbReference type="InterPro" id="IPR043502">
    <property type="entry name" value="DNA/RNA_pol_sf"/>
</dbReference>
<sequence length="258" mass="29349">MVAMKIRDMKDTKSPGVDGIPPKLLLEIVEQISIPLATVFNLSLEEGIVPLEWKEANIIPLFKKGSRNKSDNYRPVSLTSVICKLLERLIKDHLVDFLVKNKLINPSQHGFLKARSCLTNMLCFLEDVTKWLDEGSPVDIIYLDFKKACDKVPHQRLLLKLKAHGIGNGMINWIEKWLIDRRQRVVVDGEVSNWKAVLSGVPQGSVLGPILFLIYINDLDDDITSNVLKFADDTKVFRKIKSDADRQHLQNDLNKLIE</sequence>
<dbReference type="PANTHER" id="PTHR33332">
    <property type="entry name" value="REVERSE TRANSCRIPTASE DOMAIN-CONTAINING PROTEIN"/>
    <property type="match status" value="1"/>
</dbReference>
<evidence type="ECO:0000313" key="3">
    <source>
        <dbReference type="Proteomes" id="UP001209878"/>
    </source>
</evidence>
<protein>
    <recommendedName>
        <fullName evidence="1">Reverse transcriptase domain-containing protein</fullName>
    </recommendedName>
</protein>
<gene>
    <name evidence="2" type="ORF">NP493_1264g00001</name>
</gene>
<proteinExistence type="predicted"/>
<dbReference type="PROSITE" id="PS50878">
    <property type="entry name" value="RT_POL"/>
    <property type="match status" value="1"/>
</dbReference>
<name>A0AAD9NF49_RIDPI</name>
<keyword evidence="3" id="KW-1185">Reference proteome</keyword>
<dbReference type="EMBL" id="JAODUO010001262">
    <property type="protein sequence ID" value="KAK2167740.1"/>
    <property type="molecule type" value="Genomic_DNA"/>
</dbReference>
<dbReference type="Proteomes" id="UP001209878">
    <property type="component" value="Unassembled WGS sequence"/>
</dbReference>